<feature type="domain" description="RNA polymerase sigma-70 region 2" evidence="2">
    <location>
        <begin position="19"/>
        <end position="79"/>
    </location>
</feature>
<dbReference type="Proteomes" id="UP000515811">
    <property type="component" value="Chromosome"/>
</dbReference>
<dbReference type="InterPro" id="IPR032710">
    <property type="entry name" value="NTF2-like_dom_sf"/>
</dbReference>
<dbReference type="GO" id="GO:0006352">
    <property type="term" value="P:DNA-templated transcription initiation"/>
    <property type="evidence" value="ECO:0007669"/>
    <property type="project" value="InterPro"/>
</dbReference>
<dbReference type="InterPro" id="IPR013324">
    <property type="entry name" value="RNA_pol_sigma_r3/r4-like"/>
</dbReference>
<name>A0A7G9RK67_9BURK</name>
<dbReference type="EMBL" id="CP060714">
    <property type="protein sequence ID" value="QNN55992.1"/>
    <property type="molecule type" value="Genomic_DNA"/>
</dbReference>
<dbReference type="SUPFAM" id="SSF54427">
    <property type="entry name" value="NTF2-like"/>
    <property type="match status" value="1"/>
</dbReference>
<dbReference type="Gene3D" id="3.10.450.50">
    <property type="match status" value="1"/>
</dbReference>
<dbReference type="RefSeq" id="WP_187596264.1">
    <property type="nucleotide sequence ID" value="NZ_CP060714.1"/>
</dbReference>
<dbReference type="Pfam" id="PF04542">
    <property type="entry name" value="Sigma70_r2"/>
    <property type="match status" value="1"/>
</dbReference>
<dbReference type="PANTHER" id="PTHR30173:SF43">
    <property type="entry name" value="ECF RNA POLYMERASE SIGMA FACTOR SIGI-RELATED"/>
    <property type="match status" value="1"/>
</dbReference>
<evidence type="ECO:0000313" key="4">
    <source>
        <dbReference type="EMBL" id="QNN55992.1"/>
    </source>
</evidence>
<keyword evidence="5" id="KW-1185">Reference proteome</keyword>
<comment type="subunit">
    <text evidence="1">Interacts transiently with the RNA polymerase catalytic core formed by RpoA, RpoB, RpoC and RpoZ (2 alpha, 1 beta, 1 beta' and 1 omega subunit) to form the RNA polymerase holoenzyme that can initiate transcription.</text>
</comment>
<evidence type="ECO:0000259" key="2">
    <source>
        <dbReference type="Pfam" id="PF04542"/>
    </source>
</evidence>
<dbReference type="Gene3D" id="1.10.1740.10">
    <property type="match status" value="1"/>
</dbReference>
<dbReference type="InterPro" id="IPR013249">
    <property type="entry name" value="RNA_pol_sigma70_r4_t2"/>
</dbReference>
<dbReference type="AlphaFoldDB" id="A0A7G9RK67"/>
<proteinExistence type="predicted"/>
<dbReference type="InterPro" id="IPR014284">
    <property type="entry name" value="RNA_pol_sigma-70_dom"/>
</dbReference>
<gene>
    <name evidence="4" type="primary">sigJ</name>
    <name evidence="4" type="ORF">H9K76_15540</name>
</gene>
<dbReference type="NCBIfam" id="NF007214">
    <property type="entry name" value="PRK09636.1"/>
    <property type="match status" value="1"/>
</dbReference>
<dbReference type="InterPro" id="IPR036388">
    <property type="entry name" value="WH-like_DNA-bd_sf"/>
</dbReference>
<dbReference type="GO" id="GO:0003677">
    <property type="term" value="F:DNA binding"/>
    <property type="evidence" value="ECO:0007669"/>
    <property type="project" value="InterPro"/>
</dbReference>
<dbReference type="GO" id="GO:0016987">
    <property type="term" value="F:sigma factor activity"/>
    <property type="evidence" value="ECO:0007669"/>
    <property type="project" value="InterPro"/>
</dbReference>
<protein>
    <submittedName>
        <fullName evidence="4">RNA polymerase sigma factor SigJ</fullName>
    </submittedName>
</protein>
<organism evidence="4 5">
    <name type="scientific">Diaphorobacter ruginosibacter</name>
    <dbReference type="NCBI Taxonomy" id="1715720"/>
    <lineage>
        <taxon>Bacteria</taxon>
        <taxon>Pseudomonadati</taxon>
        <taxon>Pseudomonadota</taxon>
        <taxon>Betaproteobacteria</taxon>
        <taxon>Burkholderiales</taxon>
        <taxon>Comamonadaceae</taxon>
        <taxon>Diaphorobacter</taxon>
    </lineage>
</organism>
<accession>A0A7G9RK67</accession>
<dbReference type="NCBIfam" id="TIGR02937">
    <property type="entry name" value="sigma70-ECF"/>
    <property type="match status" value="1"/>
</dbReference>
<reference evidence="4 5" key="1">
    <citation type="submission" date="2020-08" db="EMBL/GenBank/DDBJ databases">
        <title>Genome sequence of Diaphorobacter ruginosibacter DSM 27467T.</title>
        <authorList>
            <person name="Hyun D.-W."/>
            <person name="Bae J.-W."/>
        </authorList>
    </citation>
    <scope>NUCLEOTIDE SEQUENCE [LARGE SCALE GENOMIC DNA]</scope>
    <source>
        <strain evidence="4 5">DSM 27467</strain>
    </source>
</reference>
<dbReference type="KEGG" id="drg:H9K76_15540"/>
<evidence type="ECO:0000256" key="1">
    <source>
        <dbReference type="ARBA" id="ARBA00011344"/>
    </source>
</evidence>
<dbReference type="InterPro" id="IPR052704">
    <property type="entry name" value="ECF_Sigma-70_Domain"/>
</dbReference>
<dbReference type="InterPro" id="IPR007627">
    <property type="entry name" value="RNA_pol_sigma70_r2"/>
</dbReference>
<dbReference type="Gene3D" id="1.10.10.10">
    <property type="entry name" value="Winged helix-like DNA-binding domain superfamily/Winged helix DNA-binding domain"/>
    <property type="match status" value="1"/>
</dbReference>
<sequence length="315" mass="34871">MIQKNSFSPDERARRYDAEHARRLRALAYRMLGSRAEAEDIVQDTWLRWVEVDESAIDDPGAYLSRLATNLCLDKLGSAAARREQYVGTWLPEPLLEDEVLFGWAPSPERQAEFAQDVSVAFMLALERLSPLERAAFLLHDVFDLEYDEIGRHLDRHTDACRQLVSRARRNVKADYARREVAEEERQRLATAFAEAIRTQDVNALAQILAEDAVMLADGGGKVSAITRPLRGNVGIAKALIGWARLDGNSGWRIVPTVVNGLPGCLILDDRHHGALVQTIALAPAADAGGCIGALYIQRNPDKLVGVVQKLAAKD</sequence>
<evidence type="ECO:0000313" key="5">
    <source>
        <dbReference type="Proteomes" id="UP000515811"/>
    </source>
</evidence>
<dbReference type="SUPFAM" id="SSF88659">
    <property type="entry name" value="Sigma3 and sigma4 domains of RNA polymerase sigma factors"/>
    <property type="match status" value="1"/>
</dbReference>
<dbReference type="PANTHER" id="PTHR30173">
    <property type="entry name" value="SIGMA 19 FACTOR"/>
    <property type="match status" value="1"/>
</dbReference>
<feature type="domain" description="RNA polymerase sigma factor 70 region 4 type 2" evidence="3">
    <location>
        <begin position="121"/>
        <end position="170"/>
    </location>
</feature>
<dbReference type="Pfam" id="PF08281">
    <property type="entry name" value="Sigma70_r4_2"/>
    <property type="match status" value="1"/>
</dbReference>
<dbReference type="SUPFAM" id="SSF88946">
    <property type="entry name" value="Sigma2 domain of RNA polymerase sigma factors"/>
    <property type="match status" value="1"/>
</dbReference>
<dbReference type="InterPro" id="IPR013325">
    <property type="entry name" value="RNA_pol_sigma_r2"/>
</dbReference>
<evidence type="ECO:0000259" key="3">
    <source>
        <dbReference type="Pfam" id="PF08281"/>
    </source>
</evidence>